<accession>A0A212KFG6</accession>
<dbReference type="AlphaFoldDB" id="A0A212KFG6"/>
<feature type="transmembrane region" description="Helical" evidence="1">
    <location>
        <begin position="45"/>
        <end position="64"/>
    </location>
</feature>
<protein>
    <submittedName>
        <fullName evidence="2">Uncharacterized protein</fullName>
    </submittedName>
</protein>
<evidence type="ECO:0000256" key="1">
    <source>
        <dbReference type="SAM" id="Phobius"/>
    </source>
</evidence>
<keyword evidence="1" id="KW-0472">Membrane</keyword>
<organism evidence="2">
    <name type="scientific">uncultured delta proteobacterium</name>
    <dbReference type="NCBI Taxonomy" id="34034"/>
    <lineage>
        <taxon>Bacteria</taxon>
        <taxon>Deltaproteobacteria</taxon>
        <taxon>environmental samples</taxon>
    </lineage>
</organism>
<feature type="transmembrane region" description="Helical" evidence="1">
    <location>
        <begin position="12"/>
        <end position="33"/>
    </location>
</feature>
<evidence type="ECO:0000313" key="2">
    <source>
        <dbReference type="EMBL" id="SBW10382.1"/>
    </source>
</evidence>
<sequence>MLHFELETAYKLLKWAVQGKNVFPPVLVGIFVFDEMENIIRCYKVLQYIATILCVMSTFGFMLWNLQFYK</sequence>
<keyword evidence="1" id="KW-0812">Transmembrane</keyword>
<name>A0A212KFG6_9DELT</name>
<reference evidence="2" key="1">
    <citation type="submission" date="2016-04" db="EMBL/GenBank/DDBJ databases">
        <authorList>
            <person name="Evans L.H."/>
            <person name="Alamgir A."/>
            <person name="Owens N."/>
            <person name="Weber N.D."/>
            <person name="Virtaneva K."/>
            <person name="Barbian K."/>
            <person name="Babar A."/>
            <person name="Rosenke K."/>
        </authorList>
    </citation>
    <scope>NUCLEOTIDE SEQUENCE</scope>
    <source>
        <strain evidence="2">86</strain>
    </source>
</reference>
<gene>
    <name evidence="2" type="ORF">KL86DPRO_60142</name>
</gene>
<proteinExistence type="predicted"/>
<dbReference type="EMBL" id="FLUQ01000006">
    <property type="protein sequence ID" value="SBW10382.1"/>
    <property type="molecule type" value="Genomic_DNA"/>
</dbReference>
<keyword evidence="1" id="KW-1133">Transmembrane helix</keyword>